<dbReference type="Pfam" id="PF06089">
    <property type="entry name" value="Asparaginase_II"/>
    <property type="match status" value="1"/>
</dbReference>
<dbReference type="InterPro" id="IPR010349">
    <property type="entry name" value="Asparaginase_II"/>
</dbReference>
<accession>A0ABT7S2C3</accession>
<dbReference type="PANTHER" id="PTHR42110">
    <property type="entry name" value="L-ASPARAGINASE, PUTATIVE (AFU_ORTHOLOGUE AFUA_3G11890)-RELATED"/>
    <property type="match status" value="1"/>
</dbReference>
<dbReference type="Proteomes" id="UP001321453">
    <property type="component" value="Unassembled WGS sequence"/>
</dbReference>
<evidence type="ECO:0000313" key="2">
    <source>
        <dbReference type="Proteomes" id="UP001321453"/>
    </source>
</evidence>
<sequence>MTDVDSAAVPLARVVRGDLVESVHRGHLVVLAPDGGVRLALGDPEVTIWARSSLKPLQAVGMLSSGLDVDREQLALVCASHNAEPEHLAVVEAILASAGLASDDLRNTPDWPLDADAAFDRRAAGHGRASVTQNCSGKHAGMLATCVAAGWSTQDYLDADHPLQQALAGTIAAMTGVPVAHATVDGCGAPLFSTSLVGLARSFALVAGATSGPAARVAAAMSAHPWHVAGTGRDATRFMQALPGLVAKDGADGVYAAGLPDGGALAFKIVDGSARPRPAVLAAALVVAGVAVGDLGETPVLGHGVPVGAVLPTFGPST</sequence>
<organism evidence="1 2">
    <name type="scientific">Cellulomonas edaphi</name>
    <dbReference type="NCBI Taxonomy" id="3053468"/>
    <lineage>
        <taxon>Bacteria</taxon>
        <taxon>Bacillati</taxon>
        <taxon>Actinomycetota</taxon>
        <taxon>Actinomycetes</taxon>
        <taxon>Micrococcales</taxon>
        <taxon>Cellulomonadaceae</taxon>
        <taxon>Cellulomonas</taxon>
    </lineage>
</organism>
<proteinExistence type="predicted"/>
<gene>
    <name evidence="1" type="ORF">QRT05_00320</name>
</gene>
<protein>
    <submittedName>
        <fullName evidence="1">Asparaginase</fullName>
    </submittedName>
</protein>
<comment type="caution">
    <text evidence="1">The sequence shown here is derived from an EMBL/GenBank/DDBJ whole genome shotgun (WGS) entry which is preliminary data.</text>
</comment>
<dbReference type="EMBL" id="JAUCGR010000001">
    <property type="protein sequence ID" value="MDM7829765.1"/>
    <property type="molecule type" value="Genomic_DNA"/>
</dbReference>
<name>A0ABT7S2C3_9CELL</name>
<dbReference type="RefSeq" id="WP_289444150.1">
    <property type="nucleotide sequence ID" value="NZ_JAUCGR010000001.1"/>
</dbReference>
<evidence type="ECO:0000313" key="1">
    <source>
        <dbReference type="EMBL" id="MDM7829765.1"/>
    </source>
</evidence>
<dbReference type="PANTHER" id="PTHR42110:SF1">
    <property type="entry name" value="L-ASPARAGINASE, PUTATIVE (AFU_ORTHOLOGUE AFUA_3G11890)-RELATED"/>
    <property type="match status" value="1"/>
</dbReference>
<keyword evidence="2" id="KW-1185">Reference proteome</keyword>
<reference evidence="1 2" key="1">
    <citation type="submission" date="2023-06" db="EMBL/GenBank/DDBJ databases">
        <title>Cellulomonas sp. MW9 Whole genome sequence.</title>
        <authorList>
            <person name="Park S."/>
        </authorList>
    </citation>
    <scope>NUCLEOTIDE SEQUENCE [LARGE SCALE GENOMIC DNA]</scope>
    <source>
        <strain evidence="1 2">MW9</strain>
    </source>
</reference>